<evidence type="ECO:0000313" key="1">
    <source>
        <dbReference type="EMBL" id="KAK6749974.1"/>
    </source>
</evidence>
<accession>A0ABR1DHM7</accession>
<organism evidence="1 2">
    <name type="scientific">Necator americanus</name>
    <name type="common">Human hookworm</name>
    <dbReference type="NCBI Taxonomy" id="51031"/>
    <lineage>
        <taxon>Eukaryota</taxon>
        <taxon>Metazoa</taxon>
        <taxon>Ecdysozoa</taxon>
        <taxon>Nematoda</taxon>
        <taxon>Chromadorea</taxon>
        <taxon>Rhabditida</taxon>
        <taxon>Rhabditina</taxon>
        <taxon>Rhabditomorpha</taxon>
        <taxon>Strongyloidea</taxon>
        <taxon>Ancylostomatidae</taxon>
        <taxon>Bunostominae</taxon>
        <taxon>Necator</taxon>
    </lineage>
</organism>
<name>A0ABR1DHM7_NECAM</name>
<comment type="caution">
    <text evidence="1">The sequence shown here is derived from an EMBL/GenBank/DDBJ whole genome shotgun (WGS) entry which is preliminary data.</text>
</comment>
<keyword evidence="2" id="KW-1185">Reference proteome</keyword>
<evidence type="ECO:0000313" key="2">
    <source>
        <dbReference type="Proteomes" id="UP001303046"/>
    </source>
</evidence>
<dbReference type="EMBL" id="JAVFWL010000004">
    <property type="protein sequence ID" value="KAK6749974.1"/>
    <property type="molecule type" value="Genomic_DNA"/>
</dbReference>
<dbReference type="Proteomes" id="UP001303046">
    <property type="component" value="Unassembled WGS sequence"/>
</dbReference>
<protein>
    <submittedName>
        <fullName evidence="1">Uncharacterized protein</fullName>
    </submittedName>
</protein>
<proteinExistence type="predicted"/>
<reference evidence="1 2" key="1">
    <citation type="submission" date="2023-08" db="EMBL/GenBank/DDBJ databases">
        <title>A Necator americanus chromosomal reference genome.</title>
        <authorList>
            <person name="Ilik V."/>
            <person name="Petrzelkova K.J."/>
            <person name="Pardy F."/>
            <person name="Fuh T."/>
            <person name="Niatou-Singa F.S."/>
            <person name="Gouil Q."/>
            <person name="Baker L."/>
            <person name="Ritchie M.E."/>
            <person name="Jex A.R."/>
            <person name="Gazzola D."/>
            <person name="Li H."/>
            <person name="Toshio Fujiwara R."/>
            <person name="Zhan B."/>
            <person name="Aroian R.V."/>
            <person name="Pafco B."/>
            <person name="Schwarz E.M."/>
        </authorList>
    </citation>
    <scope>NUCLEOTIDE SEQUENCE [LARGE SCALE GENOMIC DNA]</scope>
    <source>
        <strain evidence="1 2">Aroian</strain>
        <tissue evidence="1">Whole animal</tissue>
    </source>
</reference>
<gene>
    <name evidence="1" type="primary">Necator_chrIV.g15447</name>
    <name evidence="1" type="ORF">RB195_002152</name>
</gene>
<sequence>MILVSPRNFITNKALETTTSSNSGVSVCEPQTAASRMLFCTTPYNTSAVVQTTPVSIIYDPVNGYST</sequence>